<comment type="caution">
    <text evidence="1">The sequence shown here is derived from an EMBL/GenBank/DDBJ whole genome shotgun (WGS) entry which is preliminary data.</text>
</comment>
<sequence length="45" mass="5139">YSKQELENDFVKMNIIVLEKKIVTLNESEHHTGEAAVVRLIAIKS</sequence>
<dbReference type="EMBL" id="BART01036309">
    <property type="protein sequence ID" value="GAH09681.1"/>
    <property type="molecule type" value="Genomic_DNA"/>
</dbReference>
<dbReference type="AlphaFoldDB" id="X1CML5"/>
<organism evidence="1">
    <name type="scientific">marine sediment metagenome</name>
    <dbReference type="NCBI Taxonomy" id="412755"/>
    <lineage>
        <taxon>unclassified sequences</taxon>
        <taxon>metagenomes</taxon>
        <taxon>ecological metagenomes</taxon>
    </lineage>
</organism>
<feature type="non-terminal residue" evidence="1">
    <location>
        <position position="1"/>
    </location>
</feature>
<name>X1CML5_9ZZZZ</name>
<reference evidence="1" key="1">
    <citation type="journal article" date="2014" name="Front. Microbiol.">
        <title>High frequency of phylogenetically diverse reductive dehalogenase-homologous genes in deep subseafloor sedimentary metagenomes.</title>
        <authorList>
            <person name="Kawai M."/>
            <person name="Futagami T."/>
            <person name="Toyoda A."/>
            <person name="Takaki Y."/>
            <person name="Nishi S."/>
            <person name="Hori S."/>
            <person name="Arai W."/>
            <person name="Tsubouchi T."/>
            <person name="Morono Y."/>
            <person name="Uchiyama I."/>
            <person name="Ito T."/>
            <person name="Fujiyama A."/>
            <person name="Inagaki F."/>
            <person name="Takami H."/>
        </authorList>
    </citation>
    <scope>NUCLEOTIDE SEQUENCE</scope>
    <source>
        <strain evidence="1">Expedition CK06-06</strain>
    </source>
</reference>
<protein>
    <submittedName>
        <fullName evidence="1">Uncharacterized protein</fullName>
    </submittedName>
</protein>
<proteinExistence type="predicted"/>
<accession>X1CML5</accession>
<gene>
    <name evidence="1" type="ORF">S01H4_61291</name>
</gene>
<evidence type="ECO:0000313" key="1">
    <source>
        <dbReference type="EMBL" id="GAH09681.1"/>
    </source>
</evidence>